<organism evidence="3 4">
    <name type="scientific">Panagrellus redivivus</name>
    <name type="common">Microworm</name>
    <dbReference type="NCBI Taxonomy" id="6233"/>
    <lineage>
        <taxon>Eukaryota</taxon>
        <taxon>Metazoa</taxon>
        <taxon>Ecdysozoa</taxon>
        <taxon>Nematoda</taxon>
        <taxon>Chromadorea</taxon>
        <taxon>Rhabditida</taxon>
        <taxon>Tylenchina</taxon>
        <taxon>Panagrolaimomorpha</taxon>
        <taxon>Panagrolaimoidea</taxon>
        <taxon>Panagrolaimidae</taxon>
        <taxon>Panagrellus</taxon>
    </lineage>
</organism>
<evidence type="ECO:0000313" key="3">
    <source>
        <dbReference type="Proteomes" id="UP000492821"/>
    </source>
</evidence>
<reference evidence="4" key="2">
    <citation type="submission" date="2020-10" db="UniProtKB">
        <authorList>
            <consortium name="WormBaseParasite"/>
        </authorList>
    </citation>
    <scope>IDENTIFICATION</scope>
</reference>
<reference evidence="3" key="1">
    <citation type="journal article" date="2013" name="Genetics">
        <title>The draft genome and transcriptome of Panagrellus redivivus are shaped by the harsh demands of a free-living lifestyle.</title>
        <authorList>
            <person name="Srinivasan J."/>
            <person name="Dillman A.R."/>
            <person name="Macchietto M.G."/>
            <person name="Heikkinen L."/>
            <person name="Lakso M."/>
            <person name="Fracchia K.M."/>
            <person name="Antoshechkin I."/>
            <person name="Mortazavi A."/>
            <person name="Wong G."/>
            <person name="Sternberg P.W."/>
        </authorList>
    </citation>
    <scope>NUCLEOTIDE SEQUENCE [LARGE SCALE GENOMIC DNA]</scope>
    <source>
        <strain evidence="3">MT8872</strain>
    </source>
</reference>
<dbReference type="AlphaFoldDB" id="A0A7E4UUH7"/>
<name>A0A7E4UUH7_PANRE</name>
<evidence type="ECO:0000256" key="2">
    <source>
        <dbReference type="SAM" id="SignalP"/>
    </source>
</evidence>
<evidence type="ECO:0000256" key="1">
    <source>
        <dbReference type="SAM" id="MobiDB-lite"/>
    </source>
</evidence>
<feature type="compositionally biased region" description="Gly residues" evidence="1">
    <location>
        <begin position="31"/>
        <end position="74"/>
    </location>
</feature>
<dbReference type="Proteomes" id="UP000492821">
    <property type="component" value="Unassembled WGS sequence"/>
</dbReference>
<protein>
    <submittedName>
        <fullName evidence="4">Uncharacterized protein</fullName>
    </submittedName>
</protein>
<proteinExistence type="predicted"/>
<keyword evidence="2" id="KW-0732">Signal</keyword>
<sequence length="74" mass="7237">MNFKLCFLVLLAIICTFASAATIPLDRIKGQGPGRGFGGPGNNGPGKNGSGNNGPGGPSRGGPTGSNRGGPNRG</sequence>
<feature type="signal peptide" evidence="2">
    <location>
        <begin position="1"/>
        <end position="20"/>
    </location>
</feature>
<accession>A0A7E4UUH7</accession>
<keyword evidence="3" id="KW-1185">Reference proteome</keyword>
<evidence type="ECO:0000313" key="4">
    <source>
        <dbReference type="WBParaSite" id="Pan_g12537.t1"/>
    </source>
</evidence>
<feature type="region of interest" description="Disordered" evidence="1">
    <location>
        <begin position="25"/>
        <end position="74"/>
    </location>
</feature>
<dbReference type="WBParaSite" id="Pan_g12537.t1">
    <property type="protein sequence ID" value="Pan_g12537.t1"/>
    <property type="gene ID" value="Pan_g12537"/>
</dbReference>
<feature type="chain" id="PRO_5028920111" evidence="2">
    <location>
        <begin position="21"/>
        <end position="74"/>
    </location>
</feature>